<dbReference type="Pfam" id="PF06013">
    <property type="entry name" value="WXG100"/>
    <property type="match status" value="1"/>
</dbReference>
<keyword evidence="2" id="KW-1185">Reference proteome</keyword>
<dbReference type="Gene3D" id="1.10.287.1060">
    <property type="entry name" value="ESAT-6-like"/>
    <property type="match status" value="1"/>
</dbReference>
<accession>A0A6N7W6T4</accession>
<proteinExistence type="predicted"/>
<dbReference type="RefSeq" id="WP_154544209.1">
    <property type="nucleotide sequence ID" value="NZ_VULO01000005.1"/>
</dbReference>
<organism evidence="1 2">
    <name type="scientific">Scrofimicrobium canadense</name>
    <dbReference type="NCBI Taxonomy" id="2652290"/>
    <lineage>
        <taxon>Bacteria</taxon>
        <taxon>Bacillati</taxon>
        <taxon>Actinomycetota</taxon>
        <taxon>Actinomycetes</taxon>
        <taxon>Actinomycetales</taxon>
        <taxon>Actinomycetaceae</taxon>
        <taxon>Scrofimicrobium</taxon>
    </lineage>
</organism>
<reference evidence="1 2" key="1">
    <citation type="submission" date="2019-08" db="EMBL/GenBank/DDBJ databases">
        <title>In-depth cultivation of the pig gut microbiome towards novel bacterial diversity and tailored functional studies.</title>
        <authorList>
            <person name="Wylensek D."/>
            <person name="Hitch T.C.A."/>
            <person name="Clavel T."/>
        </authorList>
    </citation>
    <scope>NUCLEOTIDE SEQUENCE [LARGE SCALE GENOMIC DNA]</scope>
    <source>
        <strain evidence="1 2">WB03_NA08</strain>
    </source>
</reference>
<dbReference type="EMBL" id="VULO01000005">
    <property type="protein sequence ID" value="MSS84132.1"/>
    <property type="molecule type" value="Genomic_DNA"/>
</dbReference>
<dbReference type="InterPro" id="IPR010310">
    <property type="entry name" value="T7SS_ESAT-6-like"/>
</dbReference>
<dbReference type="Proteomes" id="UP000470875">
    <property type="component" value="Unassembled WGS sequence"/>
</dbReference>
<dbReference type="InterPro" id="IPR036689">
    <property type="entry name" value="ESAT-6-like_sf"/>
</dbReference>
<evidence type="ECO:0000313" key="1">
    <source>
        <dbReference type="EMBL" id="MSS84132.1"/>
    </source>
</evidence>
<protein>
    <submittedName>
        <fullName evidence="1">WXG100 family type VII secretion target</fullName>
    </submittedName>
</protein>
<dbReference type="SUPFAM" id="SSF140453">
    <property type="entry name" value="EsxAB dimer-like"/>
    <property type="match status" value="1"/>
</dbReference>
<gene>
    <name evidence="1" type="ORF">FYJ24_04995</name>
</gene>
<sequence length="96" mass="10505">MANVNVTYDEMRSAADRLGVGRDEMVSKLNELKAFISSLISSGFVTDQASVRFGETYTEFTTNATETINNLEDLARYLRGAAEAMESTDAQLAAQI</sequence>
<comment type="caution">
    <text evidence="1">The sequence shown here is derived from an EMBL/GenBank/DDBJ whole genome shotgun (WGS) entry which is preliminary data.</text>
</comment>
<name>A0A6N7W6T4_9ACTO</name>
<dbReference type="AlphaFoldDB" id="A0A6N7W6T4"/>
<evidence type="ECO:0000313" key="2">
    <source>
        <dbReference type="Proteomes" id="UP000470875"/>
    </source>
</evidence>